<evidence type="ECO:0000313" key="3">
    <source>
        <dbReference type="Proteomes" id="UP000200980"/>
    </source>
</evidence>
<proteinExistence type="predicted"/>
<name>A0A1S8GP82_9PROT</name>
<feature type="transmembrane region" description="Helical" evidence="1">
    <location>
        <begin position="56"/>
        <end position="74"/>
    </location>
</feature>
<accession>A0A1S8GP82</accession>
<keyword evidence="1" id="KW-0812">Transmembrane</keyword>
<dbReference type="STRING" id="1539051.AL01_05260"/>
<keyword evidence="1" id="KW-1133">Transmembrane helix</keyword>
<evidence type="ECO:0000313" key="2">
    <source>
        <dbReference type="EMBL" id="OOL18225.1"/>
    </source>
</evidence>
<dbReference type="Proteomes" id="UP000200980">
    <property type="component" value="Unassembled WGS sequence"/>
</dbReference>
<protein>
    <submittedName>
        <fullName evidence="2">Uncharacterized protein</fullName>
    </submittedName>
</protein>
<sequence length="211" mass="22753">MTASARSDSPYSLKILICMDDMICECGFLFRVGNKMTDVHEGAWQMRLMIAQCRKVGLYGGMMALAMSALAGAAQAEGLDRVYEVQAQLSPTALVAGNSSATDVLKTQLGPNIRQKQEQKTVAIGQGGYRLSQYRMRVRLSHGNGGGYDNGTLSYVISASLSRMSHDHTASIFTRVRGVLKLHNGQAAGALPANRYFTGTVQINAIAAKLF</sequence>
<gene>
    <name evidence="2" type="ORF">AL01_05260</name>
</gene>
<dbReference type="EMBL" id="JATM01000003">
    <property type="protein sequence ID" value="OOL18225.1"/>
    <property type="molecule type" value="Genomic_DNA"/>
</dbReference>
<keyword evidence="3" id="KW-1185">Reference proteome</keyword>
<comment type="caution">
    <text evidence="2">The sequence shown here is derived from an EMBL/GenBank/DDBJ whole genome shotgun (WGS) entry which is preliminary data.</text>
</comment>
<reference evidence="2 3" key="1">
    <citation type="journal article" date="2016" name="PLoS ONE">
        <title>Whole-Genome Sequence Analysis of Bombella intestini LMG 28161T, a Novel Acetic Acid Bacterium Isolated from the Crop of a Red-Tailed Bumble Bee, Bombus lapidarius.</title>
        <authorList>
            <person name="Li L."/>
            <person name="Illeghems K."/>
            <person name="Van Kerrebroeck S."/>
            <person name="Borremans W."/>
            <person name="Cleenwerck I."/>
            <person name="Smagghe G."/>
            <person name="De Vuyst L."/>
            <person name="Vandamme P."/>
        </authorList>
    </citation>
    <scope>NUCLEOTIDE SEQUENCE [LARGE SCALE GENOMIC DNA]</scope>
    <source>
        <strain evidence="2 3">R-52487</strain>
    </source>
</reference>
<keyword evidence="1" id="KW-0472">Membrane</keyword>
<dbReference type="AlphaFoldDB" id="A0A1S8GP82"/>
<organism evidence="2 3">
    <name type="scientific">Bombella intestini</name>
    <dbReference type="NCBI Taxonomy" id="1539051"/>
    <lineage>
        <taxon>Bacteria</taxon>
        <taxon>Pseudomonadati</taxon>
        <taxon>Pseudomonadota</taxon>
        <taxon>Alphaproteobacteria</taxon>
        <taxon>Acetobacterales</taxon>
        <taxon>Acetobacteraceae</taxon>
        <taxon>Bombella</taxon>
    </lineage>
</organism>
<evidence type="ECO:0000256" key="1">
    <source>
        <dbReference type="SAM" id="Phobius"/>
    </source>
</evidence>